<feature type="compositionally biased region" description="Basic and acidic residues" evidence="1">
    <location>
        <begin position="32"/>
        <end position="42"/>
    </location>
</feature>
<proteinExistence type="predicted"/>
<comment type="caution">
    <text evidence="3">The sequence shown here is derived from an EMBL/GenBank/DDBJ whole genome shotgun (WGS) entry which is preliminary data.</text>
</comment>
<feature type="transmembrane region" description="Helical" evidence="2">
    <location>
        <begin position="6"/>
        <end position="26"/>
    </location>
</feature>
<evidence type="ECO:0000256" key="2">
    <source>
        <dbReference type="SAM" id="Phobius"/>
    </source>
</evidence>
<protein>
    <submittedName>
        <fullName evidence="3">Uncharacterized protein</fullName>
    </submittedName>
</protein>
<dbReference type="RefSeq" id="WP_140738229.1">
    <property type="nucleotide sequence ID" value="NZ_RCZM01000002.1"/>
</dbReference>
<dbReference type="EMBL" id="RCZM01000002">
    <property type="protein sequence ID" value="TPG18162.1"/>
    <property type="molecule type" value="Genomic_DNA"/>
</dbReference>
<accession>A0A502CZV8</accession>
<dbReference type="AlphaFoldDB" id="A0A502CZV8"/>
<gene>
    <name evidence="3" type="ORF">EAH86_07145</name>
</gene>
<name>A0A502CZV8_9MICO</name>
<evidence type="ECO:0000313" key="3">
    <source>
        <dbReference type="EMBL" id="TPG18162.1"/>
    </source>
</evidence>
<evidence type="ECO:0000313" key="4">
    <source>
        <dbReference type="Proteomes" id="UP000317722"/>
    </source>
</evidence>
<keyword evidence="2" id="KW-0472">Membrane</keyword>
<keyword evidence="2" id="KW-1133">Transmembrane helix</keyword>
<feature type="region of interest" description="Disordered" evidence="1">
    <location>
        <begin position="32"/>
        <end position="60"/>
    </location>
</feature>
<dbReference type="Proteomes" id="UP000317722">
    <property type="component" value="Unassembled WGS sequence"/>
</dbReference>
<organism evidence="3 4">
    <name type="scientific">Pedococcus bigeumensis</name>
    <dbReference type="NCBI Taxonomy" id="433644"/>
    <lineage>
        <taxon>Bacteria</taxon>
        <taxon>Bacillati</taxon>
        <taxon>Actinomycetota</taxon>
        <taxon>Actinomycetes</taxon>
        <taxon>Micrococcales</taxon>
        <taxon>Intrasporangiaceae</taxon>
        <taxon>Pedococcus</taxon>
    </lineage>
</organism>
<evidence type="ECO:0000256" key="1">
    <source>
        <dbReference type="SAM" id="MobiDB-lite"/>
    </source>
</evidence>
<keyword evidence="2" id="KW-0812">Transmembrane</keyword>
<keyword evidence="4" id="KW-1185">Reference proteome</keyword>
<sequence>MIEIVMMSIFGLGVLAIVAVVGIGIVNRIRGRDKDDWRDGPKPGDGPRLTPGNYPAPPWG</sequence>
<reference evidence="3 4" key="1">
    <citation type="journal article" date="2019" name="Environ. Microbiol.">
        <title>Species interactions and distinct microbial communities in high Arctic permafrost affected cryosols are associated with the CH4 and CO2 gas fluxes.</title>
        <authorList>
            <person name="Altshuler I."/>
            <person name="Hamel J."/>
            <person name="Turney S."/>
            <person name="Magnuson E."/>
            <person name="Levesque R."/>
            <person name="Greer C."/>
            <person name="Whyte L.G."/>
        </authorList>
    </citation>
    <scope>NUCLEOTIDE SEQUENCE [LARGE SCALE GENOMIC DNA]</scope>
    <source>
        <strain evidence="3 4">S9.3A</strain>
    </source>
</reference>